<dbReference type="EMBL" id="JACIEJ010000008">
    <property type="protein sequence ID" value="MBB3986840.1"/>
    <property type="molecule type" value="Genomic_DNA"/>
</dbReference>
<accession>A0A7W6GT93</accession>
<evidence type="ECO:0000313" key="2">
    <source>
        <dbReference type="EMBL" id="MBB3986840.1"/>
    </source>
</evidence>
<organism evidence="2 3">
    <name type="scientific">Sagittula marina</name>
    <dbReference type="NCBI Taxonomy" id="943940"/>
    <lineage>
        <taxon>Bacteria</taxon>
        <taxon>Pseudomonadati</taxon>
        <taxon>Pseudomonadota</taxon>
        <taxon>Alphaproteobacteria</taxon>
        <taxon>Rhodobacterales</taxon>
        <taxon>Roseobacteraceae</taxon>
        <taxon>Sagittula</taxon>
    </lineage>
</organism>
<reference evidence="2 3" key="1">
    <citation type="submission" date="2020-08" db="EMBL/GenBank/DDBJ databases">
        <title>Genomic Encyclopedia of Type Strains, Phase IV (KMG-IV): sequencing the most valuable type-strain genomes for metagenomic binning, comparative biology and taxonomic classification.</title>
        <authorList>
            <person name="Goeker M."/>
        </authorList>
    </citation>
    <scope>NUCLEOTIDE SEQUENCE [LARGE SCALE GENOMIC DNA]</scope>
    <source>
        <strain evidence="2 3">DSM 102235</strain>
    </source>
</reference>
<dbReference type="RefSeq" id="WP_183967551.1">
    <property type="nucleotide sequence ID" value="NZ_BAABBZ010000019.1"/>
</dbReference>
<name>A0A7W6GT93_9RHOB</name>
<comment type="caution">
    <text evidence="2">The sequence shown here is derived from an EMBL/GenBank/DDBJ whole genome shotgun (WGS) entry which is preliminary data.</text>
</comment>
<proteinExistence type="predicted"/>
<feature type="compositionally biased region" description="Basic and acidic residues" evidence="1">
    <location>
        <begin position="79"/>
        <end position="88"/>
    </location>
</feature>
<evidence type="ECO:0000256" key="1">
    <source>
        <dbReference type="SAM" id="MobiDB-lite"/>
    </source>
</evidence>
<evidence type="ECO:0000313" key="3">
    <source>
        <dbReference type="Proteomes" id="UP000541426"/>
    </source>
</evidence>
<dbReference type="AlphaFoldDB" id="A0A7W6GT93"/>
<sequence>MNFLPLWRLFRLIHERTIPMALKHLKYITSILTIGALIAALAAAAPAQAADRDKTKALIGTVATVWLLHELNKNGAFQKAERKDERSRSYSGHQRGAEQWRRHNGNRKAASKPALPRHCLRETRRHGLVLGSGCLNRNYRAVRHLPQACHTNFRANGQRRSGYDYSCLRNRGFSIARR</sequence>
<keyword evidence="3" id="KW-1185">Reference proteome</keyword>
<gene>
    <name evidence="2" type="ORF">GGQ68_003184</name>
</gene>
<dbReference type="Proteomes" id="UP000541426">
    <property type="component" value="Unassembled WGS sequence"/>
</dbReference>
<feature type="region of interest" description="Disordered" evidence="1">
    <location>
        <begin position="77"/>
        <end position="114"/>
    </location>
</feature>
<protein>
    <submittedName>
        <fullName evidence="2">Uncharacterized protein</fullName>
    </submittedName>
</protein>